<accession>A0A173TN01</accession>
<sequence>MDTFKTKPGIPEEILITEENFANETGRQFPYAMKKNEKITYKAVCPACDNPIQIIGLFKREEEVKRKPYGRHTTIDLPGLTVYSEEDYLNCPYHNPNPHNSDAKRKPGNKKSQYFYNLMKEHFDLIVLILEKKLQIYVSYHFAETLLRSWRDNEGWRYYDTNYNNLPYMLLFAEMARPMFGKLIQKDSNVEKAILEKGINFQLEDVGMDYYRKIKQRDGFLDATFYLTHHHFERKGEHTEETYLYRVVEGKNKIYEEKIVVEKGRLYEITQKQGKRSAREERLIEIANKIL</sequence>
<gene>
    <name evidence="1" type="ORF">ERS852425_02180</name>
</gene>
<protein>
    <submittedName>
        <fullName evidence="1">Uncharacterized protein</fullName>
    </submittedName>
</protein>
<dbReference type="EMBL" id="CYXT01000017">
    <property type="protein sequence ID" value="CUN03387.1"/>
    <property type="molecule type" value="Genomic_DNA"/>
</dbReference>
<reference evidence="1 2" key="1">
    <citation type="submission" date="2015-09" db="EMBL/GenBank/DDBJ databases">
        <authorList>
            <consortium name="Pathogen Informatics"/>
        </authorList>
    </citation>
    <scope>NUCLEOTIDE SEQUENCE [LARGE SCALE GENOMIC DNA]</scope>
    <source>
        <strain evidence="1 2">2789STDY5608868</strain>
    </source>
</reference>
<proteinExistence type="predicted"/>
<dbReference type="AlphaFoldDB" id="A0A173TN01"/>
<organism evidence="1 2">
    <name type="scientific">Anaerostipes hadrus</name>
    <dbReference type="NCBI Taxonomy" id="649756"/>
    <lineage>
        <taxon>Bacteria</taxon>
        <taxon>Bacillati</taxon>
        <taxon>Bacillota</taxon>
        <taxon>Clostridia</taxon>
        <taxon>Lachnospirales</taxon>
        <taxon>Lachnospiraceae</taxon>
        <taxon>Anaerostipes</taxon>
    </lineage>
</organism>
<name>A0A173TN01_ANAHA</name>
<evidence type="ECO:0000313" key="1">
    <source>
        <dbReference type="EMBL" id="CUN03387.1"/>
    </source>
</evidence>
<evidence type="ECO:0000313" key="2">
    <source>
        <dbReference type="Proteomes" id="UP000095598"/>
    </source>
</evidence>
<dbReference type="RefSeq" id="WP_044923477.1">
    <property type="nucleotide sequence ID" value="NZ_CYXT01000017.1"/>
</dbReference>
<dbReference type="Proteomes" id="UP000095598">
    <property type="component" value="Unassembled WGS sequence"/>
</dbReference>